<dbReference type="CDD" id="cd19360">
    <property type="entry name" value="TenA_C_SaTenA-like"/>
    <property type="match status" value="1"/>
</dbReference>
<dbReference type="NCBIfam" id="TIGR04306">
    <property type="entry name" value="salvage_TenA"/>
    <property type="match status" value="1"/>
</dbReference>
<name>A0ABY4EKV6_9BACI</name>
<comment type="pathway">
    <text evidence="2 9">Cofactor biosynthesis; thiamine diphosphate biosynthesis.</text>
</comment>
<comment type="catalytic activity">
    <reaction evidence="8 9">
        <text>thiamine + H2O = 5-(2-hydroxyethyl)-4-methylthiazole + 4-amino-5-hydroxymethyl-2-methylpyrimidine + H(+)</text>
        <dbReference type="Rhea" id="RHEA:17509"/>
        <dbReference type="ChEBI" id="CHEBI:15377"/>
        <dbReference type="ChEBI" id="CHEBI:15378"/>
        <dbReference type="ChEBI" id="CHEBI:16892"/>
        <dbReference type="ChEBI" id="CHEBI:17957"/>
        <dbReference type="ChEBI" id="CHEBI:18385"/>
        <dbReference type="EC" id="3.5.99.2"/>
    </reaction>
</comment>
<evidence type="ECO:0000313" key="12">
    <source>
        <dbReference type="Proteomes" id="UP000831787"/>
    </source>
</evidence>
<evidence type="ECO:0000256" key="3">
    <source>
        <dbReference type="ARBA" id="ARBA00010264"/>
    </source>
</evidence>
<keyword evidence="7 9" id="KW-0784">Thiamine biosynthesis</keyword>
<comment type="similarity">
    <text evidence="3 9">Belongs to the TenA family.</text>
</comment>
<proteinExistence type="inferred from homology"/>
<dbReference type="SUPFAM" id="SSF48613">
    <property type="entry name" value="Heme oxygenase-like"/>
    <property type="match status" value="1"/>
</dbReference>
<evidence type="ECO:0000256" key="1">
    <source>
        <dbReference type="ARBA" id="ARBA00001881"/>
    </source>
</evidence>
<dbReference type="PANTHER" id="PTHR43198">
    <property type="entry name" value="BIFUNCTIONAL TH2 PROTEIN"/>
    <property type="match status" value="1"/>
</dbReference>
<evidence type="ECO:0000256" key="5">
    <source>
        <dbReference type="ARBA" id="ARBA00012684"/>
    </source>
</evidence>
<evidence type="ECO:0000256" key="6">
    <source>
        <dbReference type="ARBA" id="ARBA00013647"/>
    </source>
</evidence>
<comment type="catalytic activity">
    <reaction evidence="1 9">
        <text>4-amino-5-aminomethyl-2-methylpyrimidine + H2O = 4-amino-5-hydroxymethyl-2-methylpyrimidine + NH4(+)</text>
        <dbReference type="Rhea" id="RHEA:31799"/>
        <dbReference type="ChEBI" id="CHEBI:15377"/>
        <dbReference type="ChEBI" id="CHEBI:16892"/>
        <dbReference type="ChEBI" id="CHEBI:28938"/>
        <dbReference type="ChEBI" id="CHEBI:63416"/>
        <dbReference type="EC" id="3.5.99.2"/>
    </reaction>
</comment>
<sequence>MTFTELLRKENNDLFEAIFDHPFVRGLGEGNLPAESIAHYVKADYEYLNAFMQIYGTAISKSSAREDILFYNEQINFVLNSEIHPHRNLCEVIGIRYEDLQGYALPPTADHYVKHMLYHAHYGDLSEILAAQLPCPWTYLEIGKHLRDRFQPGEDHPFSPWIHFYADGEMEELTDHLRSRLDELAENVSEAKEARLKDAFRKSCQLEWAFWDMAYNCEQWPSEKVVVK</sequence>
<dbReference type="RefSeq" id="WP_244711558.1">
    <property type="nucleotide sequence ID" value="NZ_CP095073.1"/>
</dbReference>
<dbReference type="Gene3D" id="1.20.910.10">
    <property type="entry name" value="Heme oxygenase-like"/>
    <property type="match status" value="1"/>
</dbReference>
<evidence type="ECO:0000256" key="9">
    <source>
        <dbReference type="RuleBase" id="RU363093"/>
    </source>
</evidence>
<dbReference type="Proteomes" id="UP000831787">
    <property type="component" value="Chromosome"/>
</dbReference>
<dbReference type="InterPro" id="IPR050967">
    <property type="entry name" value="Thiamine_Salvage_TenA"/>
</dbReference>
<dbReference type="EC" id="3.5.99.2" evidence="5 9"/>
<evidence type="ECO:0000256" key="8">
    <source>
        <dbReference type="ARBA" id="ARBA00048337"/>
    </source>
</evidence>
<evidence type="ECO:0000313" key="11">
    <source>
        <dbReference type="EMBL" id="UOQ45100.1"/>
    </source>
</evidence>
<gene>
    <name evidence="11" type="primary">tenA</name>
    <name evidence="11" type="ORF">MUN89_03860</name>
</gene>
<dbReference type="InterPro" id="IPR016084">
    <property type="entry name" value="Haem_Oase-like_multi-hlx"/>
</dbReference>
<dbReference type="EMBL" id="CP095073">
    <property type="protein sequence ID" value="UOQ45100.1"/>
    <property type="molecule type" value="Genomic_DNA"/>
</dbReference>
<dbReference type="InterPro" id="IPR004305">
    <property type="entry name" value="Thiaminase-2/PQQC"/>
</dbReference>
<evidence type="ECO:0000256" key="7">
    <source>
        <dbReference type="ARBA" id="ARBA00022977"/>
    </source>
</evidence>
<dbReference type="PANTHER" id="PTHR43198:SF2">
    <property type="entry name" value="SI:CH1073-67J19.1-RELATED"/>
    <property type="match status" value="1"/>
</dbReference>
<feature type="domain" description="Thiaminase-2/PQQC" evidence="10">
    <location>
        <begin position="16"/>
        <end position="216"/>
    </location>
</feature>
<comment type="function">
    <text evidence="9">Catalyzes an amino-pyrimidine hydrolysis reaction at the C5' of the pyrimidine moiety of thiamine compounds, a reaction that is part of a thiamine salvage pathway.</text>
</comment>
<dbReference type="InterPro" id="IPR027574">
    <property type="entry name" value="Thiaminase_II"/>
</dbReference>
<evidence type="ECO:0000259" key="10">
    <source>
        <dbReference type="Pfam" id="PF03070"/>
    </source>
</evidence>
<evidence type="ECO:0000256" key="4">
    <source>
        <dbReference type="ARBA" id="ARBA00011881"/>
    </source>
</evidence>
<accession>A0ABY4EKV6</accession>
<dbReference type="Pfam" id="PF03070">
    <property type="entry name" value="TENA_THI-4"/>
    <property type="match status" value="1"/>
</dbReference>
<comment type="subunit">
    <text evidence="4">Homotetramer.</text>
</comment>
<evidence type="ECO:0000256" key="2">
    <source>
        <dbReference type="ARBA" id="ARBA00004948"/>
    </source>
</evidence>
<keyword evidence="12" id="KW-1185">Reference proteome</keyword>
<organism evidence="11 12">
    <name type="scientific">Halobacillus salinarum</name>
    <dbReference type="NCBI Taxonomy" id="2932257"/>
    <lineage>
        <taxon>Bacteria</taxon>
        <taxon>Bacillati</taxon>
        <taxon>Bacillota</taxon>
        <taxon>Bacilli</taxon>
        <taxon>Bacillales</taxon>
        <taxon>Bacillaceae</taxon>
        <taxon>Halobacillus</taxon>
    </lineage>
</organism>
<protein>
    <recommendedName>
        <fullName evidence="6 9">Aminopyrimidine aminohydrolase</fullName>
        <ecNumber evidence="5 9">3.5.99.2</ecNumber>
    </recommendedName>
</protein>
<keyword evidence="9" id="KW-0378">Hydrolase</keyword>
<reference evidence="11 12" key="1">
    <citation type="submission" date="2022-04" db="EMBL/GenBank/DDBJ databases">
        <title>Halobacillus sp. isolated from saltern.</title>
        <authorList>
            <person name="Won M."/>
            <person name="Lee C.-M."/>
            <person name="Woen H.-Y."/>
            <person name="Kwon S.-W."/>
        </authorList>
    </citation>
    <scope>NUCLEOTIDE SEQUENCE [LARGE SCALE GENOMIC DNA]</scope>
    <source>
        <strain evidence="11 12">SSBR10-3</strain>
    </source>
</reference>